<dbReference type="InterPro" id="IPR027469">
    <property type="entry name" value="Cation_efflux_TMD_sf"/>
</dbReference>
<dbReference type="KEGG" id="msd:MYSTI_01863"/>
<evidence type="ECO:0000256" key="4">
    <source>
        <dbReference type="ARBA" id="ARBA00022692"/>
    </source>
</evidence>
<keyword evidence="8 9" id="KW-0472">Membrane</keyword>
<keyword evidence="3" id="KW-0813">Transport</keyword>
<gene>
    <name evidence="12" type="ordered locus">MYSTI_01863</name>
</gene>
<feature type="transmembrane region" description="Helical" evidence="9">
    <location>
        <begin position="170"/>
        <end position="192"/>
    </location>
</feature>
<keyword evidence="6 9" id="KW-1133">Transmembrane helix</keyword>
<dbReference type="PANTHER" id="PTHR11562">
    <property type="entry name" value="CATION EFFLUX PROTEIN/ ZINC TRANSPORTER"/>
    <property type="match status" value="1"/>
</dbReference>
<feature type="transmembrane region" description="Helical" evidence="9">
    <location>
        <begin position="98"/>
        <end position="122"/>
    </location>
</feature>
<keyword evidence="5" id="KW-0864">Zinc transport</keyword>
<feature type="domain" description="Cation efflux protein transmembrane" evidence="10">
    <location>
        <begin position="38"/>
        <end position="223"/>
    </location>
</feature>
<dbReference type="Pfam" id="PF01545">
    <property type="entry name" value="Cation_efflux"/>
    <property type="match status" value="1"/>
</dbReference>
<evidence type="ECO:0000256" key="7">
    <source>
        <dbReference type="ARBA" id="ARBA00023065"/>
    </source>
</evidence>
<dbReference type="PANTHER" id="PTHR11562:SF17">
    <property type="entry name" value="RE54080P-RELATED"/>
    <property type="match status" value="1"/>
</dbReference>
<dbReference type="Pfam" id="PF16916">
    <property type="entry name" value="ZT_dimer"/>
    <property type="match status" value="1"/>
</dbReference>
<sequence length="317" mass="33552">MANPESATPALLLVLEEPSTMSGSHNHAAPTHGKAFAVGIGLNLAFVAVEATFGFLSDSLALLADAGHNLSDILGLVLAWGASVLARRKPTERHTYGLRSSSILAALLNGLLLLVAVGGIAWEAIRRLGEPAPVASGTVMLVAGVGIVINTATALMFWKGRKNDLNIRGAFLHMAADAGVSLAVVLAGALIYFTGWLWLDPVVTLLIAALIFFSTWGLLKDSVNLALHAVPENIDMGAVRERLSKAPGVAQVHDLHVWAMSTTEAALTAHLVVRDAQVNDQLVSQLKKRLHDEFGIHHVTLQLEAVTLSDCCQLAPM</sequence>
<dbReference type="EMBL" id="CP004025">
    <property type="protein sequence ID" value="AGC43195.1"/>
    <property type="molecule type" value="Genomic_DNA"/>
</dbReference>
<dbReference type="NCBIfam" id="TIGR01297">
    <property type="entry name" value="CDF"/>
    <property type="match status" value="1"/>
</dbReference>
<dbReference type="Proteomes" id="UP000011131">
    <property type="component" value="Chromosome"/>
</dbReference>
<dbReference type="eggNOG" id="COG1230">
    <property type="taxonomic scope" value="Bacteria"/>
</dbReference>
<feature type="transmembrane region" description="Helical" evidence="9">
    <location>
        <begin position="134"/>
        <end position="158"/>
    </location>
</feature>
<dbReference type="PATRIC" id="fig|1278073.3.peg.1913"/>
<keyword evidence="4 9" id="KW-0812">Transmembrane</keyword>
<keyword evidence="13" id="KW-1185">Reference proteome</keyword>
<proteinExistence type="inferred from homology"/>
<evidence type="ECO:0000256" key="1">
    <source>
        <dbReference type="ARBA" id="ARBA00004141"/>
    </source>
</evidence>
<comment type="subcellular location">
    <subcellularLocation>
        <location evidence="1">Membrane</location>
        <topology evidence="1">Multi-pass membrane protein</topology>
    </subcellularLocation>
</comment>
<dbReference type="AlphaFoldDB" id="L7U5Q9"/>
<evidence type="ECO:0000259" key="11">
    <source>
        <dbReference type="Pfam" id="PF16916"/>
    </source>
</evidence>
<evidence type="ECO:0000259" key="10">
    <source>
        <dbReference type="Pfam" id="PF01545"/>
    </source>
</evidence>
<evidence type="ECO:0000256" key="8">
    <source>
        <dbReference type="ARBA" id="ARBA00023136"/>
    </source>
</evidence>
<reference evidence="12 13" key="1">
    <citation type="journal article" date="2013" name="Genome Announc.">
        <title>Complete genome sequence of Myxococcus stipitatus strain DSM 14675, a fruiting myxobacterium.</title>
        <authorList>
            <person name="Huntley S."/>
            <person name="Kneip S."/>
            <person name="Treuner-Lange A."/>
            <person name="Sogaard-Andersen L."/>
        </authorList>
    </citation>
    <scope>NUCLEOTIDE SEQUENCE [LARGE SCALE GENOMIC DNA]</scope>
    <source>
        <strain evidence="13">DSM 14675 / JCM 12634 / Mx s8</strain>
    </source>
</reference>
<protein>
    <submittedName>
        <fullName evidence="12">Cation efflux family protein</fullName>
    </submittedName>
</protein>
<keyword evidence="5" id="KW-0862">Zinc</keyword>
<feature type="domain" description="Cation efflux protein cytoplasmic" evidence="11">
    <location>
        <begin position="231"/>
        <end position="304"/>
    </location>
</feature>
<evidence type="ECO:0000313" key="13">
    <source>
        <dbReference type="Proteomes" id="UP000011131"/>
    </source>
</evidence>
<evidence type="ECO:0000256" key="3">
    <source>
        <dbReference type="ARBA" id="ARBA00022448"/>
    </source>
</evidence>
<dbReference type="InterPro" id="IPR050681">
    <property type="entry name" value="CDF/SLC30A"/>
</dbReference>
<name>L7U5Q9_MYXSD</name>
<evidence type="ECO:0000256" key="5">
    <source>
        <dbReference type="ARBA" id="ARBA00022906"/>
    </source>
</evidence>
<dbReference type="InterPro" id="IPR058533">
    <property type="entry name" value="Cation_efflux_TM"/>
</dbReference>
<evidence type="ECO:0000256" key="6">
    <source>
        <dbReference type="ARBA" id="ARBA00022989"/>
    </source>
</evidence>
<dbReference type="HOGENOM" id="CLU_013430_0_0_7"/>
<dbReference type="InterPro" id="IPR027470">
    <property type="entry name" value="Cation_efflux_CTD"/>
</dbReference>
<keyword evidence="7" id="KW-0406">Ion transport</keyword>
<dbReference type="SUPFAM" id="SSF160240">
    <property type="entry name" value="Cation efflux protein cytoplasmic domain-like"/>
    <property type="match status" value="1"/>
</dbReference>
<dbReference type="SUPFAM" id="SSF161111">
    <property type="entry name" value="Cation efflux protein transmembrane domain-like"/>
    <property type="match status" value="1"/>
</dbReference>
<organism evidence="12 13">
    <name type="scientific">Myxococcus stipitatus (strain DSM 14675 / JCM 12634 / Mx s8)</name>
    <dbReference type="NCBI Taxonomy" id="1278073"/>
    <lineage>
        <taxon>Bacteria</taxon>
        <taxon>Pseudomonadati</taxon>
        <taxon>Myxococcota</taxon>
        <taxon>Myxococcia</taxon>
        <taxon>Myxococcales</taxon>
        <taxon>Cystobacterineae</taxon>
        <taxon>Myxococcaceae</taxon>
        <taxon>Myxococcus</taxon>
    </lineage>
</organism>
<dbReference type="Gene3D" id="1.20.1510.10">
    <property type="entry name" value="Cation efflux protein transmembrane domain"/>
    <property type="match status" value="1"/>
</dbReference>
<comment type="similarity">
    <text evidence="2">Belongs to the cation diffusion facilitator (CDF) transporter (TC 2.A.4) family. SLC30A subfamily.</text>
</comment>
<feature type="transmembrane region" description="Helical" evidence="9">
    <location>
        <begin position="68"/>
        <end position="86"/>
    </location>
</feature>
<accession>L7U5Q9</accession>
<evidence type="ECO:0000313" key="12">
    <source>
        <dbReference type="EMBL" id="AGC43195.1"/>
    </source>
</evidence>
<feature type="transmembrane region" description="Helical" evidence="9">
    <location>
        <begin position="198"/>
        <end position="219"/>
    </location>
</feature>
<dbReference type="STRING" id="1278073.MYSTI_01863"/>
<dbReference type="GO" id="GO:0005886">
    <property type="term" value="C:plasma membrane"/>
    <property type="evidence" value="ECO:0007669"/>
    <property type="project" value="TreeGrafter"/>
</dbReference>
<dbReference type="InterPro" id="IPR036837">
    <property type="entry name" value="Cation_efflux_CTD_sf"/>
</dbReference>
<dbReference type="GO" id="GO:0005385">
    <property type="term" value="F:zinc ion transmembrane transporter activity"/>
    <property type="evidence" value="ECO:0007669"/>
    <property type="project" value="TreeGrafter"/>
</dbReference>
<feature type="transmembrane region" description="Helical" evidence="9">
    <location>
        <begin position="35"/>
        <end position="56"/>
    </location>
</feature>
<evidence type="ECO:0000256" key="2">
    <source>
        <dbReference type="ARBA" id="ARBA00008873"/>
    </source>
</evidence>
<dbReference type="InterPro" id="IPR002524">
    <property type="entry name" value="Cation_efflux"/>
</dbReference>
<evidence type="ECO:0000256" key="9">
    <source>
        <dbReference type="SAM" id="Phobius"/>
    </source>
</evidence>